<comment type="subcellular location">
    <subcellularLocation>
        <location evidence="1">Membrane</location>
        <topology evidence="1">Multi-pass membrane protein</topology>
    </subcellularLocation>
</comment>
<evidence type="ECO:0000256" key="5">
    <source>
        <dbReference type="SAM" id="MobiDB-lite"/>
    </source>
</evidence>
<feature type="transmembrane region" description="Helical" evidence="6">
    <location>
        <begin position="513"/>
        <end position="532"/>
    </location>
</feature>
<dbReference type="Gene3D" id="1.20.1250.20">
    <property type="entry name" value="MFS general substrate transporter like domains"/>
    <property type="match status" value="1"/>
</dbReference>
<evidence type="ECO:0000313" key="8">
    <source>
        <dbReference type="EMBL" id="PWV18364.1"/>
    </source>
</evidence>
<dbReference type="InterPro" id="IPR049680">
    <property type="entry name" value="FLVCR1-2_SLC49-like"/>
</dbReference>
<keyword evidence="4 6" id="KW-0472">Membrane</keyword>
<gene>
    <name evidence="8" type="ORF">C3747_13g18</name>
    <name evidence="7" type="ORF">ECC02_001632</name>
</gene>
<dbReference type="OrthoDB" id="422206at2759"/>
<sequence length="590" mass="66563">MLRFLFLLGPTLLFFFFNLFFLCRRCFDAYRVKQRVSRMSVVPGVRGTGVEETREPSFLQELGEVPRCTAAAPARLRGDPWRYLVGITFCLLSISNAMQWITFGAIVDEVRLYFNMSSVQVNHLATTYVIAYVSIVFLSCKLYELTGLKVGIVIAAAANTIGSSLKLVAVYAWPNMTLLYMAQVLNSITEVLTIATPPLIANRWFPEGQRMIANTVLSSALNLGCGVGVLVPTFFVTPEKQERKHFANLFWFQFSLCACVLLMAIFFVPSRPRYMASYAAARQQRGEEKRLKAVRDIFKGHIGQSDGELEQHEHEQQQDSEQPPPQQQQHQGPEEEGDTYLTDENDEQEVQPINVFSTIMDSLRMLKKNPSFAFLMIASAAELGLIWAVATVLPQCLSPFGVSEVESGWISFLNLVFGTIVAPFFTHFVERKRQYKTVLVFIAMLLTINMSIFVFMLVFGPSPHENRTYYVVAAFILWGGVAGLCQNFIMPLMFEFVIELTFPMAESTSAPTLMWAACLSNLILTVVFGEVLGEHPTRGEALNVFMGATLVCFFGGLALLLVYPYGRRREYELLMKERDETQQFSPPLQE</sequence>
<feature type="transmembrane region" description="Helical" evidence="6">
    <location>
        <begin position="6"/>
        <end position="23"/>
    </location>
</feature>
<proteinExistence type="predicted"/>
<feature type="transmembrane region" description="Helical" evidence="6">
    <location>
        <begin position="372"/>
        <end position="393"/>
    </location>
</feature>
<dbReference type="SUPFAM" id="SSF103473">
    <property type="entry name" value="MFS general substrate transporter"/>
    <property type="match status" value="1"/>
</dbReference>
<dbReference type="OMA" id="GLCQNFM"/>
<evidence type="ECO:0000256" key="6">
    <source>
        <dbReference type="SAM" id="Phobius"/>
    </source>
</evidence>
<dbReference type="VEuPathDB" id="TriTrypDB:TcG_00918"/>
<comment type="caution">
    <text evidence="8">The sequence shown here is derived from an EMBL/GenBank/DDBJ whole genome shotgun (WGS) entry which is preliminary data.</text>
</comment>
<feature type="transmembrane region" description="Helical" evidence="6">
    <location>
        <begin position="249"/>
        <end position="268"/>
    </location>
</feature>
<evidence type="ECO:0000313" key="9">
    <source>
        <dbReference type="Proteomes" id="UP000246078"/>
    </source>
</evidence>
<evidence type="ECO:0000313" key="7">
    <source>
        <dbReference type="EMBL" id="KAF5225087.1"/>
    </source>
</evidence>
<feature type="region of interest" description="Disordered" evidence="5">
    <location>
        <begin position="307"/>
        <end position="340"/>
    </location>
</feature>
<feature type="transmembrane region" description="Helical" evidence="6">
    <location>
        <begin position="544"/>
        <end position="566"/>
    </location>
</feature>
<keyword evidence="3 6" id="KW-1133">Transmembrane helix</keyword>
<dbReference type="EMBL" id="JABDHM010000008">
    <property type="protein sequence ID" value="KAF5225087.1"/>
    <property type="molecule type" value="Genomic_DNA"/>
</dbReference>
<dbReference type="Proteomes" id="UP000583944">
    <property type="component" value="Unassembled WGS sequence"/>
</dbReference>
<evidence type="ECO:0000256" key="3">
    <source>
        <dbReference type="ARBA" id="ARBA00022989"/>
    </source>
</evidence>
<dbReference type="VEuPathDB" id="TriTrypDB:Tc_MARK_5986"/>
<evidence type="ECO:0000256" key="4">
    <source>
        <dbReference type="ARBA" id="ARBA00023136"/>
    </source>
</evidence>
<dbReference type="VEuPathDB" id="TriTrypDB:C4B63_23g18"/>
<dbReference type="VEuPathDB" id="TriTrypDB:TcYC6_0016330"/>
<organism evidence="8 9">
    <name type="scientific">Trypanosoma cruzi</name>
    <dbReference type="NCBI Taxonomy" id="5693"/>
    <lineage>
        <taxon>Eukaryota</taxon>
        <taxon>Discoba</taxon>
        <taxon>Euglenozoa</taxon>
        <taxon>Kinetoplastea</taxon>
        <taxon>Metakinetoplastina</taxon>
        <taxon>Trypanosomatida</taxon>
        <taxon>Trypanosomatidae</taxon>
        <taxon>Trypanosoma</taxon>
        <taxon>Schizotrypanum</taxon>
    </lineage>
</organism>
<reference evidence="8 9" key="1">
    <citation type="journal article" date="2018" name="Microb. Genom.">
        <title>Expanding an expanded genome: long-read sequencing of Trypanosoma cruzi.</title>
        <authorList>
            <person name="Berna L."/>
            <person name="Rodriguez M."/>
            <person name="Chiribao M.L."/>
            <person name="Parodi-Talice A."/>
            <person name="Pita S."/>
            <person name="Rijo G."/>
            <person name="Alvarez-Valin F."/>
            <person name="Robello C."/>
        </authorList>
    </citation>
    <scope>NUCLEOTIDE SEQUENCE [LARGE SCALE GENOMIC DNA]</scope>
    <source>
        <strain evidence="8 9">TCC</strain>
    </source>
</reference>
<feature type="transmembrane region" description="Helical" evidence="6">
    <location>
        <begin position="83"/>
        <end position="107"/>
    </location>
</feature>
<accession>A0A2V2XHY6</accession>
<protein>
    <submittedName>
        <fullName evidence="8">Putative MFS transporter</fullName>
    </submittedName>
</protein>
<dbReference type="VEuPathDB" id="TriTrypDB:TcCLB.510309.20"/>
<dbReference type="PANTHER" id="PTHR10924:SF6">
    <property type="entry name" value="SOLUTE CARRIER FAMILY 49 MEMBER A3"/>
    <property type="match status" value="1"/>
</dbReference>
<dbReference type="VEuPathDB" id="TriTrypDB:TcCLB.506669.4"/>
<dbReference type="VEuPathDB" id="TriTrypDB:TcCLB.503505.20"/>
<dbReference type="Pfam" id="PF07690">
    <property type="entry name" value="MFS_1"/>
    <property type="match status" value="1"/>
</dbReference>
<feature type="transmembrane region" description="Helical" evidence="6">
    <location>
        <begin position="119"/>
        <end position="138"/>
    </location>
</feature>
<feature type="transmembrane region" description="Helical" evidence="6">
    <location>
        <begin position="408"/>
        <end position="426"/>
    </location>
</feature>
<name>A0A2V2XHY6_TRYCR</name>
<dbReference type="InterPro" id="IPR011701">
    <property type="entry name" value="MFS"/>
</dbReference>
<dbReference type="VEuPathDB" id="TriTrypDB:BCY84_15346"/>
<dbReference type="GO" id="GO:0022857">
    <property type="term" value="F:transmembrane transporter activity"/>
    <property type="evidence" value="ECO:0007669"/>
    <property type="project" value="InterPro"/>
</dbReference>
<feature type="transmembrane region" description="Helical" evidence="6">
    <location>
        <begin position="179"/>
        <end position="200"/>
    </location>
</feature>
<dbReference type="InterPro" id="IPR036259">
    <property type="entry name" value="MFS_trans_sf"/>
</dbReference>
<dbReference type="Proteomes" id="UP000246078">
    <property type="component" value="Unassembled WGS sequence"/>
</dbReference>
<feature type="transmembrane region" description="Helical" evidence="6">
    <location>
        <begin position="438"/>
        <end position="458"/>
    </location>
</feature>
<feature type="transmembrane region" description="Helical" evidence="6">
    <location>
        <begin position="212"/>
        <end position="237"/>
    </location>
</feature>
<reference evidence="7" key="3">
    <citation type="submission" date="2020-04" db="EMBL/GenBank/DDBJ databases">
        <authorList>
            <person name="Diaz Viraque F."/>
        </authorList>
    </citation>
    <scope>NUCLEOTIDE SEQUENCE</scope>
    <source>
        <strain evidence="7">Berenice</strain>
    </source>
</reference>
<dbReference type="VEuPathDB" id="TriTrypDB:TCDM_00396"/>
<dbReference type="PANTHER" id="PTHR10924">
    <property type="entry name" value="MAJOR FACILITATOR SUPERFAMILY PROTEIN-RELATED"/>
    <property type="match status" value="1"/>
</dbReference>
<dbReference type="EMBL" id="PRFC01000013">
    <property type="protein sequence ID" value="PWV18364.1"/>
    <property type="molecule type" value="Genomic_DNA"/>
</dbReference>
<dbReference type="VEuPathDB" id="TriTrypDB:TcBrA4_0048840"/>
<feature type="transmembrane region" description="Helical" evidence="6">
    <location>
        <begin position="470"/>
        <end position="492"/>
    </location>
</feature>
<dbReference type="GO" id="GO:0016020">
    <property type="term" value="C:membrane"/>
    <property type="evidence" value="ECO:0007669"/>
    <property type="project" value="UniProtKB-SubCell"/>
</dbReference>
<dbReference type="VEuPathDB" id="TriTrypDB:TcCL_ESM00608"/>
<evidence type="ECO:0000256" key="1">
    <source>
        <dbReference type="ARBA" id="ARBA00004141"/>
    </source>
</evidence>
<dbReference type="VEuPathDB" id="TriTrypDB:C3747_13g18"/>
<feature type="transmembrane region" description="Helical" evidence="6">
    <location>
        <begin position="150"/>
        <end position="173"/>
    </location>
</feature>
<evidence type="ECO:0000256" key="2">
    <source>
        <dbReference type="ARBA" id="ARBA00022692"/>
    </source>
</evidence>
<evidence type="ECO:0000313" key="10">
    <source>
        <dbReference type="Proteomes" id="UP000583944"/>
    </source>
</evidence>
<dbReference type="AlphaFoldDB" id="A0A2V2XHY6"/>
<keyword evidence="2 6" id="KW-0812">Transmembrane</keyword>
<dbReference type="VEuPathDB" id="TriTrypDB:ECC02_001632"/>
<reference evidence="7 10" key="2">
    <citation type="journal article" date="2019" name="Genome Biol. Evol.">
        <title>Nanopore Sequencing Significantly Improves Genome Assembly of the Protozoan Parasite Trypanosoma cruzi.</title>
        <authorList>
            <person name="Diaz-Viraque F."/>
            <person name="Pita S."/>
            <person name="Greif G."/>
            <person name="de Souza R.C.M."/>
            <person name="Iraola G."/>
            <person name="Robello C."/>
        </authorList>
    </citation>
    <scope>NUCLEOTIDE SEQUENCE [LARGE SCALE GENOMIC DNA]</scope>
    <source>
        <strain evidence="7 10">Berenice</strain>
    </source>
</reference>
<dbReference type="VEuPathDB" id="TriTrypDB:TCSYLVIO_004501"/>